<dbReference type="PRINTS" id="PR00371">
    <property type="entry name" value="FPNCR"/>
</dbReference>
<dbReference type="SUPFAM" id="SSF63380">
    <property type="entry name" value="Riboflavin synthase domain-like"/>
    <property type="match status" value="1"/>
</dbReference>
<dbReference type="InterPro" id="IPR023173">
    <property type="entry name" value="NADPH_Cyt_P450_Rdtase_alpha"/>
</dbReference>
<evidence type="ECO:0000259" key="9">
    <source>
        <dbReference type="Pfam" id="PF09791"/>
    </source>
</evidence>
<comment type="caution">
    <text evidence="10">The sequence shown here is derived from an EMBL/GenBank/DDBJ whole genome shotgun (WGS) entry which is preliminary data.</text>
</comment>
<dbReference type="Proteomes" id="UP000284403">
    <property type="component" value="Unassembled WGS sequence"/>
</dbReference>
<keyword evidence="11" id="KW-1185">Reference proteome</keyword>
<dbReference type="RefSeq" id="XP_029231977.1">
    <property type="nucleotide sequence ID" value="XM_029367944.1"/>
</dbReference>
<evidence type="ECO:0000313" key="11">
    <source>
        <dbReference type="Proteomes" id="UP000284403"/>
    </source>
</evidence>
<dbReference type="AlphaFoldDB" id="A0A422Q9Y9"/>
<feature type="domain" description="Oxidoreductase-like" evidence="9">
    <location>
        <begin position="6"/>
        <end position="43"/>
    </location>
</feature>
<keyword evidence="7" id="KW-0472">Membrane</keyword>
<dbReference type="PANTHER" id="PTHR19384:SF128">
    <property type="entry name" value="NADPH OXIDOREDUCTASE A"/>
    <property type="match status" value="1"/>
</dbReference>
<dbReference type="InterPro" id="IPR019180">
    <property type="entry name" value="Oxidoreductase-like_N"/>
</dbReference>
<feature type="region of interest" description="Disordered" evidence="6">
    <location>
        <begin position="1"/>
        <end position="20"/>
    </location>
</feature>
<proteinExistence type="predicted"/>
<dbReference type="InterPro" id="IPR001433">
    <property type="entry name" value="OxRdtase_FAD/NAD-bd"/>
</dbReference>
<accession>A0A422Q9Y9</accession>
<keyword evidence="7" id="KW-0812">Transmembrane</keyword>
<dbReference type="OrthoDB" id="1856718at2759"/>
<feature type="domain" description="Oxidoreductase FAD/NAD(P)-binding" evidence="8">
    <location>
        <begin position="462"/>
        <end position="571"/>
    </location>
</feature>
<comment type="cofactor">
    <cofactor evidence="1">
        <name>FMN</name>
        <dbReference type="ChEBI" id="CHEBI:58210"/>
    </cofactor>
</comment>
<dbReference type="GO" id="GO:0010181">
    <property type="term" value="F:FMN binding"/>
    <property type="evidence" value="ECO:0007669"/>
    <property type="project" value="TreeGrafter"/>
</dbReference>
<evidence type="ECO:0000256" key="7">
    <source>
        <dbReference type="SAM" id="Phobius"/>
    </source>
</evidence>
<feature type="compositionally biased region" description="Acidic residues" evidence="6">
    <location>
        <begin position="51"/>
        <end position="67"/>
    </location>
</feature>
<dbReference type="SUPFAM" id="SSF52343">
    <property type="entry name" value="Ferredoxin reductase-like, C-terminal NADP-linked domain"/>
    <property type="match status" value="1"/>
</dbReference>
<dbReference type="GeneID" id="40314617"/>
<reference evidence="10 11" key="1">
    <citation type="journal article" date="2018" name="BMC Genomics">
        <title>Genomic comparison of Trypanosoma conorhini and Trypanosoma rangeli to Trypanosoma cruzi strains of high and low virulence.</title>
        <authorList>
            <person name="Bradwell K.R."/>
            <person name="Koparde V.N."/>
            <person name="Matveyev A.V."/>
            <person name="Serrano M.G."/>
            <person name="Alves J.M."/>
            <person name="Parikh H."/>
            <person name="Huang B."/>
            <person name="Lee V."/>
            <person name="Espinosa-Alvarez O."/>
            <person name="Ortiz P.A."/>
            <person name="Costa-Martins A.G."/>
            <person name="Teixeira M.M."/>
            <person name="Buck G.A."/>
        </authorList>
    </citation>
    <scope>NUCLEOTIDE SEQUENCE [LARGE SCALE GENOMIC DNA]</scope>
    <source>
        <strain evidence="10 11">025E</strain>
    </source>
</reference>
<evidence type="ECO:0000256" key="6">
    <source>
        <dbReference type="SAM" id="MobiDB-lite"/>
    </source>
</evidence>
<feature type="transmembrane region" description="Helical" evidence="7">
    <location>
        <begin position="455"/>
        <end position="476"/>
    </location>
</feature>
<dbReference type="PANTHER" id="PTHR19384">
    <property type="entry name" value="NITRIC OXIDE SYNTHASE-RELATED"/>
    <property type="match status" value="1"/>
</dbReference>
<dbReference type="Pfam" id="PF00175">
    <property type="entry name" value="NAD_binding_1"/>
    <property type="match status" value="1"/>
</dbReference>
<name>A0A422Q9Y9_9TRYP</name>
<evidence type="ECO:0000259" key="8">
    <source>
        <dbReference type="Pfam" id="PF00175"/>
    </source>
</evidence>
<dbReference type="InterPro" id="IPR001709">
    <property type="entry name" value="Flavoprot_Pyr_Nucl_cyt_Rdtase"/>
</dbReference>
<dbReference type="InterPro" id="IPR017938">
    <property type="entry name" value="Riboflavin_synthase-like_b-brl"/>
</dbReference>
<sequence length="620" mass="69094">MNGRAPKRPREPAPGDCCGSGCSRCVWDVYFDELASYEEYVRDLKAHGVELDEDEEEETGSSSDEDNGEAHDFVGSVVIKYIDAPTNEDKVITPAVALSSILGHFSPIRDVRLVRSSSSQLVKDKPSQEGQEQAVQIVDVLLDNSCRSEEAMTSVVPLPGDVVEVFIPNDYDMHNSGYYGEVEKLCDHLKLNPNQWCEIHRSPFVPPTHFPPWLPLHCPIQIRMLLAYFVDIGSCGYLLRPAFFQTLLRLAASNQTAQPRATTERAVDSMKLLENCASKEVAPFLYRKVMNEGSALCYPRLIDMLNVFHFVQIPLARLLEVSGPLRPRRFSVTDYTLDDSSAVGRLRSVQLCLRRVDVSSMTADDAGSGKEDVARTLARHLRAAALHCDTSDSSNCNMTRPCFFKGHVSHPLCTFASQPHSLPMYVGTKLFGTTLFARSLNAATLPFRTPVAVSATLPLLIFVGAGTGIAPFVGAINQLMRHRRSAVELGTRLPNCWVVYGARTFAELVYHRELQEALRLNAISRYDVALSRSSSEGYPKYVTDVLDFHAEELRRAILENNARLFACGPAAALKSLRGRLANHILRLNDDDESVREQRLLLLEKTGQVMFDVWAKVNIFE</sequence>
<keyword evidence="4" id="KW-0288">FMN</keyword>
<organism evidence="10 11">
    <name type="scientific">Trypanosoma conorhini</name>
    <dbReference type="NCBI Taxonomy" id="83891"/>
    <lineage>
        <taxon>Eukaryota</taxon>
        <taxon>Discoba</taxon>
        <taxon>Euglenozoa</taxon>
        <taxon>Kinetoplastea</taxon>
        <taxon>Metakinetoplastina</taxon>
        <taxon>Trypanosomatida</taxon>
        <taxon>Trypanosomatidae</taxon>
        <taxon>Trypanosoma</taxon>
    </lineage>
</organism>
<evidence type="ECO:0000256" key="3">
    <source>
        <dbReference type="ARBA" id="ARBA00022630"/>
    </source>
</evidence>
<evidence type="ECO:0000256" key="4">
    <source>
        <dbReference type="ARBA" id="ARBA00022643"/>
    </source>
</evidence>
<dbReference type="InterPro" id="IPR039261">
    <property type="entry name" value="FNR_nucleotide-bd"/>
</dbReference>
<protein>
    <submittedName>
        <fullName evidence="10">Putative oxidoreductase-like protein</fullName>
    </submittedName>
</protein>
<evidence type="ECO:0000313" key="10">
    <source>
        <dbReference type="EMBL" id="RNF26771.1"/>
    </source>
</evidence>
<gene>
    <name evidence="10" type="ORF">Tco025E_01006</name>
</gene>
<keyword evidence="7" id="KW-1133">Transmembrane helix</keyword>
<keyword evidence="3" id="KW-0285">Flavoprotein</keyword>
<evidence type="ECO:0000256" key="1">
    <source>
        <dbReference type="ARBA" id="ARBA00001917"/>
    </source>
</evidence>
<feature type="region of interest" description="Disordered" evidence="6">
    <location>
        <begin position="49"/>
        <end position="70"/>
    </location>
</feature>
<evidence type="ECO:0000256" key="2">
    <source>
        <dbReference type="ARBA" id="ARBA00001974"/>
    </source>
</evidence>
<comment type="cofactor">
    <cofactor evidence="2">
        <name>FAD</name>
        <dbReference type="ChEBI" id="CHEBI:57692"/>
    </cofactor>
</comment>
<dbReference type="Pfam" id="PF09791">
    <property type="entry name" value="Oxidored-like"/>
    <property type="match status" value="1"/>
</dbReference>
<dbReference type="Gene3D" id="1.20.990.10">
    <property type="entry name" value="NADPH-cytochrome p450 Reductase, Chain A, domain 3"/>
    <property type="match status" value="1"/>
</dbReference>
<dbReference type="Gene3D" id="3.40.50.80">
    <property type="entry name" value="Nucleotide-binding domain of ferredoxin-NADP reductase (FNR) module"/>
    <property type="match status" value="1"/>
</dbReference>
<keyword evidence="5" id="KW-0274">FAD</keyword>
<dbReference type="GO" id="GO:0005829">
    <property type="term" value="C:cytosol"/>
    <property type="evidence" value="ECO:0007669"/>
    <property type="project" value="TreeGrafter"/>
</dbReference>
<dbReference type="EMBL" id="MKKU01000028">
    <property type="protein sequence ID" value="RNF26771.1"/>
    <property type="molecule type" value="Genomic_DNA"/>
</dbReference>
<dbReference type="GO" id="GO:0016491">
    <property type="term" value="F:oxidoreductase activity"/>
    <property type="evidence" value="ECO:0007669"/>
    <property type="project" value="InterPro"/>
</dbReference>
<dbReference type="GO" id="GO:0050660">
    <property type="term" value="F:flavin adenine dinucleotide binding"/>
    <property type="evidence" value="ECO:0007669"/>
    <property type="project" value="TreeGrafter"/>
</dbReference>
<evidence type="ECO:0000256" key="5">
    <source>
        <dbReference type="ARBA" id="ARBA00022827"/>
    </source>
</evidence>